<evidence type="ECO:0000313" key="1">
    <source>
        <dbReference type="EMBL" id="GAA0165028.1"/>
    </source>
</evidence>
<gene>
    <name evidence="1" type="ORF">LIER_20529</name>
</gene>
<comment type="caution">
    <text evidence="1">The sequence shown here is derived from an EMBL/GenBank/DDBJ whole genome shotgun (WGS) entry which is preliminary data.</text>
</comment>
<name>A0AAV3QPL9_LITER</name>
<keyword evidence="2" id="KW-1185">Reference proteome</keyword>
<protein>
    <submittedName>
        <fullName evidence="1">Uncharacterized protein</fullName>
    </submittedName>
</protein>
<reference evidence="1 2" key="1">
    <citation type="submission" date="2024-01" db="EMBL/GenBank/DDBJ databases">
        <title>The complete chloroplast genome sequence of Lithospermum erythrorhizon: insights into the phylogenetic relationship among Boraginaceae species and the maternal lineages of purple gromwells.</title>
        <authorList>
            <person name="Okada T."/>
            <person name="Watanabe K."/>
        </authorList>
    </citation>
    <scope>NUCLEOTIDE SEQUENCE [LARGE SCALE GENOMIC DNA]</scope>
</reference>
<dbReference type="EMBL" id="BAABME010005229">
    <property type="protein sequence ID" value="GAA0165028.1"/>
    <property type="molecule type" value="Genomic_DNA"/>
</dbReference>
<proteinExistence type="predicted"/>
<dbReference type="Proteomes" id="UP001454036">
    <property type="component" value="Unassembled WGS sequence"/>
</dbReference>
<sequence length="129" mass="14584">MDLASHGVILLEEYEVSANEVTTALVIVKLAEVKMLKDFWERKLEPGKIWGDYSSDSDGEDSERPCHVYLEVDDAPVADEKKPEALQVEKKGPQDFAVTFTYEDLLKTWSTTGHFMCQDMHVRSGSARC</sequence>
<organism evidence="1 2">
    <name type="scientific">Lithospermum erythrorhizon</name>
    <name type="common">Purple gromwell</name>
    <name type="synonym">Lithospermum officinale var. erythrorhizon</name>
    <dbReference type="NCBI Taxonomy" id="34254"/>
    <lineage>
        <taxon>Eukaryota</taxon>
        <taxon>Viridiplantae</taxon>
        <taxon>Streptophyta</taxon>
        <taxon>Embryophyta</taxon>
        <taxon>Tracheophyta</taxon>
        <taxon>Spermatophyta</taxon>
        <taxon>Magnoliopsida</taxon>
        <taxon>eudicotyledons</taxon>
        <taxon>Gunneridae</taxon>
        <taxon>Pentapetalae</taxon>
        <taxon>asterids</taxon>
        <taxon>lamiids</taxon>
        <taxon>Boraginales</taxon>
        <taxon>Boraginaceae</taxon>
        <taxon>Boraginoideae</taxon>
        <taxon>Lithospermeae</taxon>
        <taxon>Lithospermum</taxon>
    </lineage>
</organism>
<evidence type="ECO:0000313" key="2">
    <source>
        <dbReference type="Proteomes" id="UP001454036"/>
    </source>
</evidence>
<accession>A0AAV3QPL9</accession>
<dbReference type="AlphaFoldDB" id="A0AAV3QPL9"/>